<name>A0ABU9MUG7_9GAMM</name>
<keyword evidence="2" id="KW-1185">Reference proteome</keyword>
<dbReference type="InterPro" id="IPR010260">
    <property type="entry name" value="AlpA"/>
</dbReference>
<accession>A0ABU9MUG7</accession>
<sequence length="90" mass="9702">MKLHAPVKVIRKPEVLETFGFSNSTIYNRINAGIFPPPISLGGSAKGWLQHEVNAVLAAYASGKSTTEVQELVKELVAQRIEILDTGAAL</sequence>
<comment type="caution">
    <text evidence="1">The sequence shown here is derived from an EMBL/GenBank/DDBJ whole genome shotgun (WGS) entry which is preliminary data.</text>
</comment>
<reference evidence="1 2" key="1">
    <citation type="submission" date="2024-03" db="EMBL/GenBank/DDBJ databases">
        <title>Pseudoalteromonas qingdaonensis sp. nov., isolated from the intestines of marine benthic organisms.</title>
        <authorList>
            <person name="Lin X."/>
            <person name="Fang S."/>
            <person name="Hu X."/>
        </authorList>
    </citation>
    <scope>NUCLEOTIDE SEQUENCE [LARGE SCALE GENOMIC DNA]</scope>
    <source>
        <strain evidence="1 2">YIC-827</strain>
    </source>
</reference>
<dbReference type="Proteomes" id="UP001447008">
    <property type="component" value="Unassembled WGS sequence"/>
</dbReference>
<evidence type="ECO:0000313" key="2">
    <source>
        <dbReference type="Proteomes" id="UP001447008"/>
    </source>
</evidence>
<evidence type="ECO:0000313" key="1">
    <source>
        <dbReference type="EMBL" id="MEM0513934.1"/>
    </source>
</evidence>
<proteinExistence type="predicted"/>
<dbReference type="RefSeq" id="WP_342675483.1">
    <property type="nucleotide sequence ID" value="NZ_JBCGCU010000001.1"/>
</dbReference>
<organism evidence="1 2">
    <name type="scientific">Pseudoalteromonas qingdaonensis</name>
    <dbReference type="NCBI Taxonomy" id="3131913"/>
    <lineage>
        <taxon>Bacteria</taxon>
        <taxon>Pseudomonadati</taxon>
        <taxon>Pseudomonadota</taxon>
        <taxon>Gammaproteobacteria</taxon>
        <taxon>Alteromonadales</taxon>
        <taxon>Pseudoalteromonadaceae</taxon>
        <taxon>Pseudoalteromonas</taxon>
    </lineage>
</organism>
<dbReference type="EMBL" id="JBCGCU010000001">
    <property type="protein sequence ID" value="MEM0513934.1"/>
    <property type="molecule type" value="Genomic_DNA"/>
</dbReference>
<dbReference type="Gene3D" id="1.10.238.160">
    <property type="match status" value="1"/>
</dbReference>
<dbReference type="Pfam" id="PF05930">
    <property type="entry name" value="Phage_AlpA"/>
    <property type="match status" value="1"/>
</dbReference>
<gene>
    <name evidence="1" type="ORF">WCN91_00530</name>
</gene>
<protein>
    <submittedName>
        <fullName evidence="1">AlpA family phage regulatory protein</fullName>
    </submittedName>
</protein>